<organism evidence="1 2">
    <name type="scientific">Paramecium octaurelia</name>
    <dbReference type="NCBI Taxonomy" id="43137"/>
    <lineage>
        <taxon>Eukaryota</taxon>
        <taxon>Sar</taxon>
        <taxon>Alveolata</taxon>
        <taxon>Ciliophora</taxon>
        <taxon>Intramacronucleata</taxon>
        <taxon>Oligohymenophorea</taxon>
        <taxon>Peniculida</taxon>
        <taxon>Parameciidae</taxon>
        <taxon>Paramecium</taxon>
    </lineage>
</organism>
<sequence length="60" mass="7686">MIFFIILYEELTYSFSFRIYQSNNLKILFLRRKHRLLYLIYKQIRIFPLLEYFLYLLIKI</sequence>
<dbReference type="EMBL" id="CAJJDP010000084">
    <property type="protein sequence ID" value="CAD8185189.1"/>
    <property type="molecule type" value="Genomic_DNA"/>
</dbReference>
<accession>A0A8S1WB95</accession>
<protein>
    <submittedName>
        <fullName evidence="1">Uncharacterized protein</fullName>
    </submittedName>
</protein>
<proteinExistence type="predicted"/>
<comment type="caution">
    <text evidence="1">The sequence shown here is derived from an EMBL/GenBank/DDBJ whole genome shotgun (WGS) entry which is preliminary data.</text>
</comment>
<dbReference type="Proteomes" id="UP000683925">
    <property type="component" value="Unassembled WGS sequence"/>
</dbReference>
<keyword evidence="2" id="KW-1185">Reference proteome</keyword>
<dbReference type="AlphaFoldDB" id="A0A8S1WB95"/>
<name>A0A8S1WB95_PAROT</name>
<reference evidence="1" key="1">
    <citation type="submission" date="2021-01" db="EMBL/GenBank/DDBJ databases">
        <authorList>
            <consortium name="Genoscope - CEA"/>
            <person name="William W."/>
        </authorList>
    </citation>
    <scope>NUCLEOTIDE SEQUENCE</scope>
</reference>
<evidence type="ECO:0000313" key="2">
    <source>
        <dbReference type="Proteomes" id="UP000683925"/>
    </source>
</evidence>
<gene>
    <name evidence="1" type="ORF">POCTA_138.1.T0850026</name>
</gene>
<evidence type="ECO:0000313" key="1">
    <source>
        <dbReference type="EMBL" id="CAD8185189.1"/>
    </source>
</evidence>